<comment type="cofactor">
    <cofactor evidence="1">
        <name>FAD</name>
        <dbReference type="ChEBI" id="CHEBI:57692"/>
    </cofactor>
</comment>
<gene>
    <name evidence="5" type="ORF">BKA12_001700</name>
</gene>
<dbReference type="EMBL" id="JACHBL010000001">
    <property type="protein sequence ID" value="MBB5598620.1"/>
    <property type="molecule type" value="Genomic_DNA"/>
</dbReference>
<dbReference type="Gene3D" id="3.30.70.2450">
    <property type="match status" value="1"/>
</dbReference>
<evidence type="ECO:0000256" key="2">
    <source>
        <dbReference type="ARBA" id="ARBA00022630"/>
    </source>
</evidence>
<organism evidence="5 6">
    <name type="scientific">Neomicrococcus lactis</name>
    <dbReference type="NCBI Taxonomy" id="732241"/>
    <lineage>
        <taxon>Bacteria</taxon>
        <taxon>Bacillati</taxon>
        <taxon>Actinomycetota</taxon>
        <taxon>Actinomycetes</taxon>
        <taxon>Micrococcales</taxon>
        <taxon>Micrococcaceae</taxon>
        <taxon>Neomicrococcus</taxon>
    </lineage>
</organism>
<dbReference type="PANTHER" id="PTHR43004">
    <property type="entry name" value="TRK SYSTEM POTASSIUM UPTAKE PROTEIN"/>
    <property type="match status" value="1"/>
</dbReference>
<evidence type="ECO:0000256" key="3">
    <source>
        <dbReference type="ARBA" id="ARBA00022827"/>
    </source>
</evidence>
<dbReference type="Pfam" id="PF01494">
    <property type="entry name" value="FAD_binding_3"/>
    <property type="match status" value="1"/>
</dbReference>
<dbReference type="Proteomes" id="UP000523863">
    <property type="component" value="Unassembled WGS sequence"/>
</dbReference>
<keyword evidence="6" id="KW-1185">Reference proteome</keyword>
<dbReference type="InterPro" id="IPR036188">
    <property type="entry name" value="FAD/NAD-bd_sf"/>
</dbReference>
<dbReference type="GO" id="GO:0071949">
    <property type="term" value="F:FAD binding"/>
    <property type="evidence" value="ECO:0007669"/>
    <property type="project" value="InterPro"/>
</dbReference>
<keyword evidence="3" id="KW-0274">FAD</keyword>
<evidence type="ECO:0000259" key="4">
    <source>
        <dbReference type="Pfam" id="PF01494"/>
    </source>
</evidence>
<accession>A0A7W8YBQ5</accession>
<proteinExistence type="predicted"/>
<dbReference type="PRINTS" id="PR00420">
    <property type="entry name" value="RNGMNOXGNASE"/>
</dbReference>
<reference evidence="5 6" key="1">
    <citation type="submission" date="2020-08" db="EMBL/GenBank/DDBJ databases">
        <title>Sequencing the genomes of 1000 actinobacteria strains.</title>
        <authorList>
            <person name="Klenk H.-P."/>
        </authorList>
    </citation>
    <scope>NUCLEOTIDE SEQUENCE [LARGE SCALE GENOMIC DNA]</scope>
    <source>
        <strain evidence="5 6">DSM 23694</strain>
    </source>
</reference>
<comment type="caution">
    <text evidence="5">The sequence shown here is derived from an EMBL/GenBank/DDBJ whole genome shotgun (WGS) entry which is preliminary data.</text>
</comment>
<evidence type="ECO:0000313" key="5">
    <source>
        <dbReference type="EMBL" id="MBB5598620.1"/>
    </source>
</evidence>
<keyword evidence="2" id="KW-0285">Flavoprotein</keyword>
<dbReference type="GO" id="GO:0016709">
    <property type="term" value="F:oxidoreductase activity, acting on paired donors, with incorporation or reduction of molecular oxygen, NAD(P)H as one donor, and incorporation of one atom of oxygen"/>
    <property type="evidence" value="ECO:0007669"/>
    <property type="project" value="UniProtKB-ARBA"/>
</dbReference>
<dbReference type="InterPro" id="IPR050641">
    <property type="entry name" value="RIFMO-like"/>
</dbReference>
<dbReference type="PANTHER" id="PTHR43004:SF19">
    <property type="entry name" value="BINDING MONOOXYGENASE, PUTATIVE (JCVI)-RELATED"/>
    <property type="match status" value="1"/>
</dbReference>
<dbReference type="SUPFAM" id="SSF51905">
    <property type="entry name" value="FAD/NAD(P)-binding domain"/>
    <property type="match status" value="1"/>
</dbReference>
<name>A0A7W8YBQ5_9MICC</name>
<feature type="domain" description="FAD-binding" evidence="4">
    <location>
        <begin position="11"/>
        <end position="376"/>
    </location>
</feature>
<dbReference type="RefSeq" id="WP_183642588.1">
    <property type="nucleotide sequence ID" value="NZ_JACHBL010000001.1"/>
</dbReference>
<dbReference type="Gene3D" id="3.50.50.60">
    <property type="entry name" value="FAD/NAD(P)-binding domain"/>
    <property type="match status" value="1"/>
</dbReference>
<protein>
    <submittedName>
        <fullName evidence="5">2-polyprenyl-6-methoxyphenol hydroxylase-like FAD-dependent oxidoreductase</fullName>
    </submittedName>
</protein>
<evidence type="ECO:0000256" key="1">
    <source>
        <dbReference type="ARBA" id="ARBA00001974"/>
    </source>
</evidence>
<dbReference type="AlphaFoldDB" id="A0A7W8YBQ5"/>
<sequence length="528" mass="58171">MSASPAQVESTDVLVIGAGPSGLMAANVLLKLGVRVIIIDAKSGPTRESRAVGVHSRSREIYRQLGLAEEVERRGRLADSIQFGFGRHGFPTIPVAALGRGQTPFPGIWILEQSENEAILAERLDSLGCPVRWNTAFVSLDSEYDGASVRTVVRSRTAAVGSAPDALSESVPESDFVIESRYVIAADGGSSPVRKFLQVPFEGATNEHVYYVFEANDLAGIDDSRVQVRLEKDDFLLAFPLGSLARPSARNRIAGIARDWQPAAKTDANMQVTDITEDDAREALDRVFGVTYSTSEWFSTYRVHHRVAKEFRKGNVFFIGDAAHVHSPVGAQGMNSGLQDGHNLACKIHDVLTGAMPESYLDDYERERRPVAQRLVGVTDRVFEAITSPDRLPVLLRTKLLPVVWPGVLATVPLTPIGKRLVGYVSQIRIKYPMPTKTSHPVLGRRLRWTGAHGFDNHEPLNAMTWQVHSYGDSAREEATRIAQERNMEHHHFPACPQVNLPEGTVLVVRPDMFVAAYMNVRGHKTSD</sequence>
<evidence type="ECO:0000313" key="6">
    <source>
        <dbReference type="Proteomes" id="UP000523863"/>
    </source>
</evidence>
<dbReference type="InterPro" id="IPR002938">
    <property type="entry name" value="FAD-bd"/>
</dbReference>